<comment type="caution">
    <text evidence="3">The sequence shown here is derived from an EMBL/GenBank/DDBJ whole genome shotgun (WGS) entry which is preliminary data.</text>
</comment>
<name>A0AAV9N8F5_9EURO</name>
<gene>
    <name evidence="3" type="ORF">LTR84_003200</name>
</gene>
<feature type="region of interest" description="Disordered" evidence="1">
    <location>
        <begin position="1"/>
        <end position="34"/>
    </location>
</feature>
<sequence>MAQQLDDITDCSTCDSDSDTTMAESPRHSLTKNFGYTQPREANFTIRRRGPLVTNSAPKRPVRRSSRLSPFCTFLTWLVISIIFFFEVPPLVNSILDLFEPALREPSLPPLDPLQVALNLTQAFHPLRQHSMDLGSLSEELAQAQFAMYQAGNELEKGWGQDIWSDHKTRLSDVIDQHLSDHNRLGNLINYRHTDIMLFKLSLDALSNHTSMSLELFTEKVQEVRGLAHAQTQLGPVFGFWIRREADRKIVSYLKWYLKQESEELRELLMQGAKIEEFLHHDENTWTSLTKWRAQNHPHVEPLVFGSGKFQKWWGSKRQIHEMGWREYFAETPYDAIRHEVSRIMELLRKYSVDFEDALAVANASTRSYKAGDVQDSSAAELENLAAALRINRVGHESTALE</sequence>
<evidence type="ECO:0000313" key="4">
    <source>
        <dbReference type="Proteomes" id="UP001358417"/>
    </source>
</evidence>
<keyword evidence="2" id="KW-1133">Transmembrane helix</keyword>
<dbReference type="Proteomes" id="UP001358417">
    <property type="component" value="Unassembled WGS sequence"/>
</dbReference>
<evidence type="ECO:0000313" key="3">
    <source>
        <dbReference type="EMBL" id="KAK5051548.1"/>
    </source>
</evidence>
<protein>
    <submittedName>
        <fullName evidence="3">Uncharacterized protein</fullName>
    </submittedName>
</protein>
<dbReference type="RefSeq" id="XP_064705775.1">
    <property type="nucleotide sequence ID" value="XM_064846795.1"/>
</dbReference>
<feature type="compositionally biased region" description="Low complexity" evidence="1">
    <location>
        <begin position="10"/>
        <end position="21"/>
    </location>
</feature>
<keyword evidence="2" id="KW-0812">Transmembrane</keyword>
<accession>A0AAV9N8F5</accession>
<dbReference type="AlphaFoldDB" id="A0AAV9N8F5"/>
<dbReference type="EMBL" id="JAVRRD010000015">
    <property type="protein sequence ID" value="KAK5051548.1"/>
    <property type="molecule type" value="Genomic_DNA"/>
</dbReference>
<keyword evidence="4" id="KW-1185">Reference proteome</keyword>
<keyword evidence="2" id="KW-0472">Membrane</keyword>
<feature type="transmembrane region" description="Helical" evidence="2">
    <location>
        <begin position="68"/>
        <end position="86"/>
    </location>
</feature>
<organism evidence="3 4">
    <name type="scientific">Exophiala bonariae</name>
    <dbReference type="NCBI Taxonomy" id="1690606"/>
    <lineage>
        <taxon>Eukaryota</taxon>
        <taxon>Fungi</taxon>
        <taxon>Dikarya</taxon>
        <taxon>Ascomycota</taxon>
        <taxon>Pezizomycotina</taxon>
        <taxon>Eurotiomycetes</taxon>
        <taxon>Chaetothyriomycetidae</taxon>
        <taxon>Chaetothyriales</taxon>
        <taxon>Herpotrichiellaceae</taxon>
        <taxon>Exophiala</taxon>
    </lineage>
</organism>
<evidence type="ECO:0000256" key="1">
    <source>
        <dbReference type="SAM" id="MobiDB-lite"/>
    </source>
</evidence>
<evidence type="ECO:0000256" key="2">
    <source>
        <dbReference type="SAM" id="Phobius"/>
    </source>
</evidence>
<dbReference type="GeneID" id="89971394"/>
<proteinExistence type="predicted"/>
<reference evidence="3 4" key="1">
    <citation type="submission" date="2023-08" db="EMBL/GenBank/DDBJ databases">
        <title>Black Yeasts Isolated from many extreme environments.</title>
        <authorList>
            <person name="Coleine C."/>
            <person name="Stajich J.E."/>
            <person name="Selbmann L."/>
        </authorList>
    </citation>
    <scope>NUCLEOTIDE SEQUENCE [LARGE SCALE GENOMIC DNA]</scope>
    <source>
        <strain evidence="3 4">CCFEE 5792</strain>
    </source>
</reference>